<dbReference type="AlphaFoldDB" id="A0A8W8I266"/>
<reference evidence="1" key="1">
    <citation type="submission" date="2022-08" db="UniProtKB">
        <authorList>
            <consortium name="EnsemblMetazoa"/>
        </authorList>
    </citation>
    <scope>IDENTIFICATION</scope>
    <source>
        <strain evidence="1">05x7-T-G4-1.051#20</strain>
    </source>
</reference>
<evidence type="ECO:0000313" key="1">
    <source>
        <dbReference type="EnsemblMetazoa" id="G12009.1:cds"/>
    </source>
</evidence>
<accession>A0A8W8I266</accession>
<protein>
    <submittedName>
        <fullName evidence="1">Uncharacterized protein</fullName>
    </submittedName>
</protein>
<proteinExistence type="predicted"/>
<name>A0A8W8I266_MAGGI</name>
<keyword evidence="2" id="KW-1185">Reference proteome</keyword>
<evidence type="ECO:0000313" key="2">
    <source>
        <dbReference type="Proteomes" id="UP000005408"/>
    </source>
</evidence>
<organism evidence="1 2">
    <name type="scientific">Magallana gigas</name>
    <name type="common">Pacific oyster</name>
    <name type="synonym">Crassostrea gigas</name>
    <dbReference type="NCBI Taxonomy" id="29159"/>
    <lineage>
        <taxon>Eukaryota</taxon>
        <taxon>Metazoa</taxon>
        <taxon>Spiralia</taxon>
        <taxon>Lophotrochozoa</taxon>
        <taxon>Mollusca</taxon>
        <taxon>Bivalvia</taxon>
        <taxon>Autobranchia</taxon>
        <taxon>Pteriomorphia</taxon>
        <taxon>Ostreida</taxon>
        <taxon>Ostreoidea</taxon>
        <taxon>Ostreidae</taxon>
        <taxon>Magallana</taxon>
    </lineage>
</organism>
<sequence>MEKMLYFGDDDLRQAMERMDQLSHLKLKLGAAQYLEDLRKDVLADNLYNVYRTEEETEREQEQRIEKSRRIIQKLQVEILKKILPINRNSQMAVRWMKTIKENHVKMATVQMELLKKLRQHDANNFFEESNEELQEKNQFDIFPMNPNEENEEKQLERVTNDKNAQLINKIQVDLLRTILPMDRSARMAVKYMKIIRESRTKMLAIQEELLKKLSERKADCMTQSLGKLENEIQIKWRTTQDAWDKEKRNRLVFSILVEQVRRIRSRRCPQMAGKIMKKLQDRHLICEKLLEELVKWVNEKKIVRQAKETAQKELMKEIKRKEEMKEWQNMLQMEIMSFIPRKLFLNGVESFKTVPEAKPDIAAEVENGRKEEQTISHCNENNCEPQMKRGTKSKATLKNRLKRFFGFH</sequence>
<dbReference type="EnsemblMetazoa" id="G12009.1">
    <property type="protein sequence ID" value="G12009.1:cds"/>
    <property type="gene ID" value="G12009"/>
</dbReference>
<dbReference type="Proteomes" id="UP000005408">
    <property type="component" value="Unassembled WGS sequence"/>
</dbReference>